<dbReference type="SUPFAM" id="SSF88874">
    <property type="entry name" value="Receptor-binding domain of short tail fibre protein gp12"/>
    <property type="match status" value="1"/>
</dbReference>
<name>A0A3S4RN34_9SPHI</name>
<dbReference type="InterPro" id="IPR011083">
    <property type="entry name" value="Phage_tail_collar_dom"/>
</dbReference>
<protein>
    <submittedName>
        <fullName evidence="2">Tail fiber protein</fullName>
    </submittedName>
</protein>
<accession>A0A3S4RN34</accession>
<dbReference type="Proteomes" id="UP000284120">
    <property type="component" value="Unassembled WGS sequence"/>
</dbReference>
<proteinExistence type="predicted"/>
<gene>
    <name evidence="2" type="ORF">DPV69_18305</name>
</gene>
<sequence>MAKDNLPIGTIMPYAGETVSLNNNNWKICDGDSVYKSQYPILWGVLGNRWGKHEIIGTDVKFSLPDLRGVFLRGVNADRVDGFKDPDVSLRIAVTDDKKNETGSFQTSDVGHHQHYINQGLEANHDDGRHYDNVGPITHDPAAPYKSISGLVISTAQNPHNETRPSNAYVHYIIKVKDE</sequence>
<evidence type="ECO:0000313" key="2">
    <source>
        <dbReference type="EMBL" id="RWU04280.1"/>
    </source>
</evidence>
<dbReference type="EMBL" id="SAYW01000007">
    <property type="protein sequence ID" value="RWU04280.1"/>
    <property type="molecule type" value="Genomic_DNA"/>
</dbReference>
<evidence type="ECO:0000313" key="3">
    <source>
        <dbReference type="Proteomes" id="UP000284120"/>
    </source>
</evidence>
<dbReference type="Gene3D" id="3.90.1340.10">
    <property type="entry name" value="Phage tail collar domain"/>
    <property type="match status" value="1"/>
</dbReference>
<organism evidence="2 3">
    <name type="scientific">Pedobacter chitinilyticus</name>
    <dbReference type="NCBI Taxonomy" id="2233776"/>
    <lineage>
        <taxon>Bacteria</taxon>
        <taxon>Pseudomonadati</taxon>
        <taxon>Bacteroidota</taxon>
        <taxon>Sphingobacteriia</taxon>
        <taxon>Sphingobacteriales</taxon>
        <taxon>Sphingobacteriaceae</taxon>
        <taxon>Pedobacter</taxon>
    </lineage>
</organism>
<evidence type="ECO:0000259" key="1">
    <source>
        <dbReference type="Pfam" id="PF07484"/>
    </source>
</evidence>
<dbReference type="RefSeq" id="WP_113648876.1">
    <property type="nucleotide sequence ID" value="NZ_QMHN01000007.1"/>
</dbReference>
<comment type="caution">
    <text evidence="2">The sequence shown here is derived from an EMBL/GenBank/DDBJ whole genome shotgun (WGS) entry which is preliminary data.</text>
</comment>
<dbReference type="InterPro" id="IPR037053">
    <property type="entry name" value="Phage_tail_collar_dom_sf"/>
</dbReference>
<dbReference type="Pfam" id="PF07484">
    <property type="entry name" value="Collar"/>
    <property type="match status" value="1"/>
</dbReference>
<feature type="domain" description="Phage tail collar" evidence="1">
    <location>
        <begin position="9"/>
        <end position="71"/>
    </location>
</feature>
<dbReference type="OrthoDB" id="9810174at2"/>
<reference evidence="2 3" key="1">
    <citation type="submission" date="2018-06" db="EMBL/GenBank/DDBJ databases">
        <title>Pedobacter endophyticus sp. nov., an endophytic bacterium isolated from a leaf of Triticum aestivum.</title>
        <authorList>
            <person name="Zhang L."/>
        </authorList>
    </citation>
    <scope>NUCLEOTIDE SEQUENCE [LARGE SCALE GENOMIC DNA]</scope>
    <source>
        <strain evidence="2 3">CM134L-2</strain>
    </source>
</reference>
<keyword evidence="3" id="KW-1185">Reference proteome</keyword>
<dbReference type="AlphaFoldDB" id="A0A3S4RN34"/>